<evidence type="ECO:0000256" key="1">
    <source>
        <dbReference type="SAM" id="MobiDB-lite"/>
    </source>
</evidence>
<sequence length="532" mass="58886">MSSTPASPSSQPRSTLLEHKLARLTELRSLIAERDRLHAERLRNVDVFALLGYEPTGRQREFHNAAEFDVLYGGAAGGGKTKALLMEGIRACIRYPGLRVGAFRRTYPELKESLLAELAQAEYAAPLGAVWNASEYELRFPNGSLLMFRYAESLKDATRRQGGQYQLILFDERTLTAPEVCAFLESRLRSGREDLPVLGIRSGTNPGGPGHGTVKARYIDSTAYGSKVITDQRDRTVRFIPSKLADNPHVNAEYADDLRNLPEQLRKAFVDGDWDSFMGQAFGEWSHDRHTLDPITIPAEWRRVMGIDWGYAAPWAALWLAVDEDGRAWVYRELYARQVGEQQQAERILAAEAGETVGPRWADDAMWATRGDAKPIARVYADHGVHLTEAGKGGRVAGWQRLRSYLADGPACPHHRAQGWETCPRLHVFRTCENLIREIPALPFATSGDPEDVDSNASDHAADALRYALINLGSGPKFPVFDEATPHPAAETLKAPFAGVFAHTADSTAPGYDDETPERGAVRRSPWASGPD</sequence>
<evidence type="ECO:0000313" key="3">
    <source>
        <dbReference type="Proteomes" id="UP000450000"/>
    </source>
</evidence>
<evidence type="ECO:0000313" key="2">
    <source>
        <dbReference type="EMBL" id="MQS14511.1"/>
    </source>
</evidence>
<dbReference type="InterPro" id="IPR027417">
    <property type="entry name" value="P-loop_NTPase"/>
</dbReference>
<dbReference type="AlphaFoldDB" id="A0A6N7KSU9"/>
<reference evidence="2 3" key="1">
    <citation type="submission" date="2019-09" db="EMBL/GenBank/DDBJ databases">
        <title>Genome Sequences of Streptomyces kaniharaensis ATCC 21070.</title>
        <authorList>
            <person name="Zhu W."/>
            <person name="De Crecy-Lagard V."/>
            <person name="Richards N.G."/>
        </authorList>
    </citation>
    <scope>NUCLEOTIDE SEQUENCE [LARGE SCALE GENOMIC DNA]</scope>
    <source>
        <strain evidence="2 3">SF-557</strain>
    </source>
</reference>
<organism evidence="2 3">
    <name type="scientific">Streptomyces kaniharaensis</name>
    <dbReference type="NCBI Taxonomy" id="212423"/>
    <lineage>
        <taxon>Bacteria</taxon>
        <taxon>Bacillati</taxon>
        <taxon>Actinomycetota</taxon>
        <taxon>Actinomycetes</taxon>
        <taxon>Kitasatosporales</taxon>
        <taxon>Streptomycetaceae</taxon>
        <taxon>Streptomyces</taxon>
    </lineage>
</organism>
<dbReference type="Proteomes" id="UP000450000">
    <property type="component" value="Unassembled WGS sequence"/>
</dbReference>
<accession>A0A6N7KSU9</accession>
<comment type="caution">
    <text evidence="2">The sequence shown here is derived from an EMBL/GenBank/DDBJ whole genome shotgun (WGS) entry which is preliminary data.</text>
</comment>
<name>A0A6N7KSU9_9ACTN</name>
<feature type="region of interest" description="Disordered" evidence="1">
    <location>
        <begin position="504"/>
        <end position="532"/>
    </location>
</feature>
<dbReference type="Gene3D" id="3.40.50.300">
    <property type="entry name" value="P-loop containing nucleotide triphosphate hydrolases"/>
    <property type="match status" value="1"/>
</dbReference>
<proteinExistence type="predicted"/>
<protein>
    <submittedName>
        <fullName evidence="2">Uncharacterized protein</fullName>
    </submittedName>
</protein>
<dbReference type="RefSeq" id="WP_153463324.1">
    <property type="nucleotide sequence ID" value="NZ_WBOF01000001.1"/>
</dbReference>
<dbReference type="OrthoDB" id="4498710at2"/>
<dbReference type="EMBL" id="WBOF01000001">
    <property type="protein sequence ID" value="MQS14511.1"/>
    <property type="molecule type" value="Genomic_DNA"/>
</dbReference>
<dbReference type="Gene3D" id="3.30.420.280">
    <property type="match status" value="1"/>
</dbReference>
<keyword evidence="3" id="KW-1185">Reference proteome</keyword>
<gene>
    <name evidence="2" type="ORF">F7Q99_20135</name>
</gene>